<dbReference type="Gene3D" id="3.40.190.10">
    <property type="entry name" value="Periplasmic binding protein-like II"/>
    <property type="match status" value="2"/>
</dbReference>
<accession>A0A2S9Q7H8</accession>
<gene>
    <name evidence="4" type="ORF">C5L14_22950</name>
</gene>
<sequence length="286" mass="31609">MKFGALSIPLFALMLAIPFQGDAMAAQTSTGPFGLWDPHRRPERPDLKSVRRIRFLTEDDFPPFDFQGSSGALEGFNVDLARAVCRQLKVPCTIQARRWDTIVAALEEGQADVIAASLVPSKEARERLQFSQPYYMRPARFAMRRQDPLPAFTPEGLAGRRIGVVADTAHAAYAKAYLKTASLVSLANDTALREALKRGEIDLAFADGIGLSLWLNGSDAGNCCTFAGGPYLDSHFFGDGIGMAMRREDGDLKQAIDYALFQIWEQGIYADLVRRWFPVDPFADLP</sequence>
<keyword evidence="5" id="KW-1185">Reference proteome</keyword>
<proteinExistence type="predicted"/>
<feature type="chain" id="PRO_5015633927" evidence="2">
    <location>
        <begin position="26"/>
        <end position="286"/>
    </location>
</feature>
<dbReference type="Proteomes" id="UP000237682">
    <property type="component" value="Unassembled WGS sequence"/>
</dbReference>
<evidence type="ECO:0000313" key="5">
    <source>
        <dbReference type="Proteomes" id="UP000237682"/>
    </source>
</evidence>
<organism evidence="4 5">
    <name type="scientific">Labrys okinawensis</name>
    <dbReference type="NCBI Taxonomy" id="346911"/>
    <lineage>
        <taxon>Bacteria</taxon>
        <taxon>Pseudomonadati</taxon>
        <taxon>Pseudomonadota</taxon>
        <taxon>Alphaproteobacteria</taxon>
        <taxon>Hyphomicrobiales</taxon>
        <taxon>Xanthobacteraceae</taxon>
        <taxon>Labrys</taxon>
    </lineage>
</organism>
<evidence type="ECO:0000256" key="2">
    <source>
        <dbReference type="SAM" id="SignalP"/>
    </source>
</evidence>
<protein>
    <submittedName>
        <fullName evidence="4">ABC transporter substrate-binding protein</fullName>
    </submittedName>
</protein>
<dbReference type="Pfam" id="PF00497">
    <property type="entry name" value="SBP_bac_3"/>
    <property type="match status" value="1"/>
</dbReference>
<dbReference type="OrthoDB" id="9796586at2"/>
<reference evidence="4 5" key="1">
    <citation type="submission" date="2018-02" db="EMBL/GenBank/DDBJ databases">
        <title>Whole genome sequencing of endophytic bacterium.</title>
        <authorList>
            <person name="Eedara R."/>
            <person name="Podile A.R."/>
        </authorList>
    </citation>
    <scope>NUCLEOTIDE SEQUENCE [LARGE SCALE GENOMIC DNA]</scope>
    <source>
        <strain evidence="4 5">RP1T</strain>
    </source>
</reference>
<dbReference type="EMBL" id="PUEJ01000009">
    <property type="protein sequence ID" value="PRH85306.1"/>
    <property type="molecule type" value="Genomic_DNA"/>
</dbReference>
<evidence type="ECO:0000259" key="3">
    <source>
        <dbReference type="SMART" id="SM00062"/>
    </source>
</evidence>
<evidence type="ECO:0000256" key="1">
    <source>
        <dbReference type="ARBA" id="ARBA00022729"/>
    </source>
</evidence>
<name>A0A2S9Q7H8_9HYPH</name>
<comment type="caution">
    <text evidence="4">The sequence shown here is derived from an EMBL/GenBank/DDBJ whole genome shotgun (WGS) entry which is preliminary data.</text>
</comment>
<evidence type="ECO:0000313" key="4">
    <source>
        <dbReference type="EMBL" id="PRH85306.1"/>
    </source>
</evidence>
<feature type="signal peptide" evidence="2">
    <location>
        <begin position="1"/>
        <end position="25"/>
    </location>
</feature>
<dbReference type="AlphaFoldDB" id="A0A2S9Q7H8"/>
<dbReference type="SUPFAM" id="SSF53850">
    <property type="entry name" value="Periplasmic binding protein-like II"/>
    <property type="match status" value="1"/>
</dbReference>
<dbReference type="PANTHER" id="PTHR35936:SF35">
    <property type="entry name" value="L-CYSTINE-BINDING PROTEIN TCYJ"/>
    <property type="match status" value="1"/>
</dbReference>
<feature type="domain" description="Solute-binding protein family 3/N-terminal" evidence="3">
    <location>
        <begin position="52"/>
        <end position="280"/>
    </location>
</feature>
<dbReference type="PANTHER" id="PTHR35936">
    <property type="entry name" value="MEMBRANE-BOUND LYTIC MUREIN TRANSGLYCOSYLASE F"/>
    <property type="match status" value="1"/>
</dbReference>
<keyword evidence="1 2" id="KW-0732">Signal</keyword>
<dbReference type="SMART" id="SM00062">
    <property type="entry name" value="PBPb"/>
    <property type="match status" value="1"/>
</dbReference>
<dbReference type="InterPro" id="IPR001638">
    <property type="entry name" value="Solute-binding_3/MltF_N"/>
</dbReference>